<sequence>MSSTSPGRQKRKEEIQKGLHFIQSPLPYPGSQDEYETFLHQLVKNLLEEGNGLYRENDYKLALAQYIEALNVAQYAESDEVVISQRLLEKLYVNRAACYFSMGVYEKALEDCESTLKLNETNYRALYRKTQALNALGRHKEAYECIAKCSFAVPQDENVVKLTQELAQKLGLRIRKAYIRAQQDMDTVGLIEIGHSVNSSQVSINGTSGIDDIESGSPLELPHLPVPATTPAPVSEVSVPITSVPVSIQQSQTHPALLKPPVGDGVSLSVPETTEEFPDEEIIGEELDTLLDSIGETSDFPMTSVAGTIPTNLPNDMPRLLPIFRTGSPVLPSAVKGNMGQKVSLPSAYPMLSVQKMDSLDSIVPNTIVNSLDSLDLLPATESRPASRPMTPNSNQSTSSSFALGKQSNSLSSLSSSSTYLGLVRGDNGLSLSSSSPLTKNPLSDTHDLRQACNSCFMKIGIKALDYNYNPDLDHKCKKDILIGRLKSSADTRWKKIRPRPTKNNYGGPYYICKDIASKEDCKYGDQCTFAYCQEEIDVWTLERKGAINRELLFDPLGGDTRGGLTVAKLLKEHLGCFMFLCEECFDSKPRLISKKAKDGTSLCSNPDAKHNFEDNKCLVHMLCGTTVKYSKIRQYQDHCQFDVCRHEVRYGCLREDSCNFAHSLIELKVWVMQQCSEITHEEIVRESAQHCLNVETSANRAQVPSGPGKVASLGMKMKFVCSQCWRNGQVVEPDKSLKYCSAKIRHGWTKERRVMLVMSSERKKWVAIRPLPSCRNIPQQYDLCTHVAKGKKCQYVGNCSFAHSLEELDAWTYMKETKMYDMQQVYEMWLKNQKPMMTGEPTELNTKQSEKQIHMPTDYADVGTKEEILS</sequence>
<keyword evidence="1 5" id="KW-0479">Metal-binding</keyword>
<feature type="region of interest" description="Disordered" evidence="6">
    <location>
        <begin position="382"/>
        <end position="404"/>
    </location>
</feature>
<accession>A0A401T5C7</accession>
<dbReference type="OMA" id="RAMSFIQ"/>
<dbReference type="Pfam" id="PF00642">
    <property type="entry name" value="zf-CCCH"/>
    <property type="match status" value="1"/>
</dbReference>
<protein>
    <recommendedName>
        <fullName evidence="7">C3H1-type domain-containing protein</fullName>
    </recommendedName>
</protein>
<comment type="caution">
    <text evidence="8">The sequence shown here is derived from an EMBL/GenBank/DDBJ whole genome shotgun (WGS) entry which is preliminary data.</text>
</comment>
<dbReference type="InterPro" id="IPR036855">
    <property type="entry name" value="Znf_CCCH_sf"/>
</dbReference>
<dbReference type="Proteomes" id="UP000287033">
    <property type="component" value="Unassembled WGS sequence"/>
</dbReference>
<dbReference type="Gene3D" id="1.25.40.10">
    <property type="entry name" value="Tetratricopeptide repeat domain"/>
    <property type="match status" value="1"/>
</dbReference>
<evidence type="ECO:0000256" key="4">
    <source>
        <dbReference type="PROSITE-ProRule" id="PRU00339"/>
    </source>
</evidence>
<evidence type="ECO:0000313" key="8">
    <source>
        <dbReference type="EMBL" id="GCC37794.1"/>
    </source>
</evidence>
<evidence type="ECO:0000256" key="5">
    <source>
        <dbReference type="PROSITE-ProRule" id="PRU00723"/>
    </source>
</evidence>
<dbReference type="SUPFAM" id="SSF48452">
    <property type="entry name" value="TPR-like"/>
    <property type="match status" value="1"/>
</dbReference>
<dbReference type="GO" id="GO:0035198">
    <property type="term" value="F:miRNA binding"/>
    <property type="evidence" value="ECO:0007669"/>
    <property type="project" value="InterPro"/>
</dbReference>
<dbReference type="InterPro" id="IPR011990">
    <property type="entry name" value="TPR-like_helical_dom_sf"/>
</dbReference>
<dbReference type="SUPFAM" id="SSF90229">
    <property type="entry name" value="CCCH zinc finger"/>
    <property type="match status" value="1"/>
</dbReference>
<evidence type="ECO:0000256" key="3">
    <source>
        <dbReference type="ARBA" id="ARBA00022833"/>
    </source>
</evidence>
<proteinExistence type="predicted"/>
<organism evidence="8 9">
    <name type="scientific">Chiloscyllium punctatum</name>
    <name type="common">Brownbanded bambooshark</name>
    <name type="synonym">Hemiscyllium punctatum</name>
    <dbReference type="NCBI Taxonomy" id="137246"/>
    <lineage>
        <taxon>Eukaryota</taxon>
        <taxon>Metazoa</taxon>
        <taxon>Chordata</taxon>
        <taxon>Craniata</taxon>
        <taxon>Vertebrata</taxon>
        <taxon>Chondrichthyes</taxon>
        <taxon>Elasmobranchii</taxon>
        <taxon>Galeomorphii</taxon>
        <taxon>Galeoidea</taxon>
        <taxon>Orectolobiformes</taxon>
        <taxon>Hemiscylliidae</taxon>
        <taxon>Chiloscyllium</taxon>
    </lineage>
</organism>
<evidence type="ECO:0000256" key="2">
    <source>
        <dbReference type="ARBA" id="ARBA00022771"/>
    </source>
</evidence>
<feature type="zinc finger region" description="C3H1-type" evidence="5">
    <location>
        <begin position="644"/>
        <end position="666"/>
    </location>
</feature>
<dbReference type="PANTHER" id="PTHR14928">
    <property type="entry name" value="MICRO-RNA BINDING ZINC FINGER CCCH DOMAIN-CONTAINING PROTEIN 7"/>
    <property type="match status" value="1"/>
</dbReference>
<dbReference type="InterPro" id="IPR019734">
    <property type="entry name" value="TPR_rpt"/>
</dbReference>
<feature type="domain" description="C3H1-type" evidence="7">
    <location>
        <begin position="644"/>
        <end position="666"/>
    </location>
</feature>
<feature type="repeat" description="TPR" evidence="4">
    <location>
        <begin position="89"/>
        <end position="122"/>
    </location>
</feature>
<dbReference type="OrthoDB" id="433738at2759"/>
<feature type="compositionally biased region" description="Polar residues" evidence="6">
    <location>
        <begin position="390"/>
        <end position="402"/>
    </location>
</feature>
<dbReference type="AlphaFoldDB" id="A0A401T5C7"/>
<dbReference type="GO" id="GO:0008270">
    <property type="term" value="F:zinc ion binding"/>
    <property type="evidence" value="ECO:0007669"/>
    <property type="project" value="UniProtKB-KW"/>
</dbReference>
<evidence type="ECO:0000256" key="1">
    <source>
        <dbReference type="ARBA" id="ARBA00022723"/>
    </source>
</evidence>
<evidence type="ECO:0000313" key="9">
    <source>
        <dbReference type="Proteomes" id="UP000287033"/>
    </source>
</evidence>
<name>A0A401T5C7_CHIPU</name>
<feature type="domain" description="C3H1-type" evidence="7">
    <location>
        <begin position="779"/>
        <end position="807"/>
    </location>
</feature>
<gene>
    <name evidence="8" type="ORF">chiPu_0016301</name>
</gene>
<dbReference type="GO" id="GO:0035196">
    <property type="term" value="P:miRNA processing"/>
    <property type="evidence" value="ECO:0007669"/>
    <property type="project" value="TreeGrafter"/>
</dbReference>
<dbReference type="InterPro" id="IPR000571">
    <property type="entry name" value="Znf_CCCH"/>
</dbReference>
<evidence type="ECO:0000256" key="6">
    <source>
        <dbReference type="SAM" id="MobiDB-lite"/>
    </source>
</evidence>
<dbReference type="EMBL" id="BEZZ01001058">
    <property type="protein sequence ID" value="GCC37794.1"/>
    <property type="molecule type" value="Genomic_DNA"/>
</dbReference>
<keyword evidence="2 5" id="KW-0863">Zinc-finger</keyword>
<dbReference type="PROSITE" id="PS50103">
    <property type="entry name" value="ZF_C3H1"/>
    <property type="match status" value="2"/>
</dbReference>
<feature type="zinc finger region" description="C3H1-type" evidence="5">
    <location>
        <begin position="779"/>
        <end position="807"/>
    </location>
</feature>
<dbReference type="PANTHER" id="PTHR14928:SF16">
    <property type="entry name" value="C3H1-TYPE DOMAIN-CONTAINING PROTEIN"/>
    <property type="match status" value="1"/>
</dbReference>
<keyword evidence="9" id="KW-1185">Reference proteome</keyword>
<evidence type="ECO:0000259" key="7">
    <source>
        <dbReference type="PROSITE" id="PS50103"/>
    </source>
</evidence>
<dbReference type="InterPro" id="IPR039691">
    <property type="entry name" value="ZC3H7A/B"/>
</dbReference>
<dbReference type="SMART" id="SM00028">
    <property type="entry name" value="TPR"/>
    <property type="match status" value="3"/>
</dbReference>
<dbReference type="PROSITE" id="PS50005">
    <property type="entry name" value="TPR"/>
    <property type="match status" value="1"/>
</dbReference>
<keyword evidence="4" id="KW-0802">TPR repeat</keyword>
<reference evidence="8 9" key="1">
    <citation type="journal article" date="2018" name="Nat. Ecol. Evol.">
        <title>Shark genomes provide insights into elasmobranch evolution and the origin of vertebrates.</title>
        <authorList>
            <person name="Hara Y"/>
            <person name="Yamaguchi K"/>
            <person name="Onimaru K"/>
            <person name="Kadota M"/>
            <person name="Koyanagi M"/>
            <person name="Keeley SD"/>
            <person name="Tatsumi K"/>
            <person name="Tanaka K"/>
            <person name="Motone F"/>
            <person name="Kageyama Y"/>
            <person name="Nozu R"/>
            <person name="Adachi N"/>
            <person name="Nishimura O"/>
            <person name="Nakagawa R"/>
            <person name="Tanegashima C"/>
            <person name="Kiyatake I"/>
            <person name="Matsumoto R"/>
            <person name="Murakumo K"/>
            <person name="Nishida K"/>
            <person name="Terakita A"/>
            <person name="Kuratani S"/>
            <person name="Sato K"/>
            <person name="Hyodo S Kuraku.S."/>
        </authorList>
    </citation>
    <scope>NUCLEOTIDE SEQUENCE [LARGE SCALE GENOMIC DNA]</scope>
</reference>
<keyword evidence="3 5" id="KW-0862">Zinc</keyword>